<reference evidence="1 2" key="1">
    <citation type="submission" date="2014-06" db="EMBL/GenBank/DDBJ databases">
        <title>Evolutionary Origins and Diversification of the Mycorrhizal Mutualists.</title>
        <authorList>
            <consortium name="DOE Joint Genome Institute"/>
            <consortium name="Mycorrhizal Genomics Consortium"/>
            <person name="Kohler A."/>
            <person name="Kuo A."/>
            <person name="Nagy L.G."/>
            <person name="Floudas D."/>
            <person name="Copeland A."/>
            <person name="Barry K.W."/>
            <person name="Cichocki N."/>
            <person name="Veneault-Fourrey C."/>
            <person name="LaButti K."/>
            <person name="Lindquist E.A."/>
            <person name="Lipzen A."/>
            <person name="Lundell T."/>
            <person name="Morin E."/>
            <person name="Murat C."/>
            <person name="Riley R."/>
            <person name="Ohm R."/>
            <person name="Sun H."/>
            <person name="Tunlid A."/>
            <person name="Henrissat B."/>
            <person name="Grigoriev I.V."/>
            <person name="Hibbett D.S."/>
            <person name="Martin F."/>
        </authorList>
    </citation>
    <scope>NUCLEOTIDE SEQUENCE [LARGE SCALE GENOMIC DNA]</scope>
    <source>
        <strain evidence="1 2">SS14</strain>
    </source>
</reference>
<accession>A0A0C9UTR0</accession>
<dbReference type="EMBL" id="KN837224">
    <property type="protein sequence ID" value="KIJ32632.1"/>
    <property type="molecule type" value="Genomic_DNA"/>
</dbReference>
<dbReference type="Proteomes" id="UP000054279">
    <property type="component" value="Unassembled WGS sequence"/>
</dbReference>
<protein>
    <submittedName>
        <fullName evidence="1">Uncharacterized protein</fullName>
    </submittedName>
</protein>
<evidence type="ECO:0000313" key="2">
    <source>
        <dbReference type="Proteomes" id="UP000054279"/>
    </source>
</evidence>
<name>A0A0C9UTR0_SPHS4</name>
<keyword evidence="2" id="KW-1185">Reference proteome</keyword>
<sequence>MQPPTTDIQWNKQQESRGKLSQLVEGWYRKLGDFLPGDAIDALSTGDMGPEYQTKTRMLGWNGTEGRTYVCKVGYRV</sequence>
<gene>
    <name evidence="1" type="ORF">M422DRAFT_35761</name>
</gene>
<proteinExistence type="predicted"/>
<dbReference type="HOGENOM" id="CLU_2661414_0_0_1"/>
<organism evidence="1 2">
    <name type="scientific">Sphaerobolus stellatus (strain SS14)</name>
    <dbReference type="NCBI Taxonomy" id="990650"/>
    <lineage>
        <taxon>Eukaryota</taxon>
        <taxon>Fungi</taxon>
        <taxon>Dikarya</taxon>
        <taxon>Basidiomycota</taxon>
        <taxon>Agaricomycotina</taxon>
        <taxon>Agaricomycetes</taxon>
        <taxon>Phallomycetidae</taxon>
        <taxon>Geastrales</taxon>
        <taxon>Sphaerobolaceae</taxon>
        <taxon>Sphaerobolus</taxon>
    </lineage>
</organism>
<dbReference type="AlphaFoldDB" id="A0A0C9UTR0"/>
<evidence type="ECO:0000313" key="1">
    <source>
        <dbReference type="EMBL" id="KIJ32632.1"/>
    </source>
</evidence>